<keyword evidence="1" id="KW-0472">Membrane</keyword>
<dbReference type="Proteomes" id="UP001199919">
    <property type="component" value="Unassembled WGS sequence"/>
</dbReference>
<reference evidence="2 3" key="1">
    <citation type="submission" date="2021-12" db="EMBL/GenBank/DDBJ databases">
        <title>Mucilaginibacter roseus genome.</title>
        <authorList>
            <person name="Ferreira J.R."/>
            <person name="Newman J.D."/>
        </authorList>
    </citation>
    <scope>NUCLEOTIDE SEQUENCE [LARGE SCALE GENOMIC DNA]</scope>
    <source>
        <strain evidence="2 3">LMG 28454</strain>
    </source>
</reference>
<sequence length="49" mass="5760">MRIDPAEEIVHSDRFKRRYQRKVNRIARIVAIALAAVSTYALIFKIVFL</sequence>
<keyword evidence="1" id="KW-0812">Transmembrane</keyword>
<proteinExistence type="predicted"/>
<organism evidence="2 3">
    <name type="scientific">Mucilaginibacter roseus</name>
    <dbReference type="NCBI Taxonomy" id="1528868"/>
    <lineage>
        <taxon>Bacteria</taxon>
        <taxon>Pseudomonadati</taxon>
        <taxon>Bacteroidota</taxon>
        <taxon>Sphingobacteriia</taxon>
        <taxon>Sphingobacteriales</taxon>
        <taxon>Sphingobacteriaceae</taxon>
        <taxon>Mucilaginibacter</taxon>
    </lineage>
</organism>
<comment type="caution">
    <text evidence="2">The sequence shown here is derived from an EMBL/GenBank/DDBJ whole genome shotgun (WGS) entry which is preliminary data.</text>
</comment>
<protein>
    <submittedName>
        <fullName evidence="2">Uncharacterized protein</fullName>
    </submittedName>
</protein>
<evidence type="ECO:0000313" key="3">
    <source>
        <dbReference type="Proteomes" id="UP001199919"/>
    </source>
</evidence>
<name>A0ABS8TZR0_9SPHI</name>
<feature type="transmembrane region" description="Helical" evidence="1">
    <location>
        <begin position="26"/>
        <end position="48"/>
    </location>
</feature>
<dbReference type="RefSeq" id="WP_232175366.1">
    <property type="nucleotide sequence ID" value="NZ_JAJPWV010000001.1"/>
</dbReference>
<accession>A0ABS8TZR0</accession>
<gene>
    <name evidence="2" type="ORF">LT679_02610</name>
</gene>
<keyword evidence="1" id="KW-1133">Transmembrane helix</keyword>
<evidence type="ECO:0000313" key="2">
    <source>
        <dbReference type="EMBL" id="MCD8739482.1"/>
    </source>
</evidence>
<keyword evidence="3" id="KW-1185">Reference proteome</keyword>
<evidence type="ECO:0000256" key="1">
    <source>
        <dbReference type="SAM" id="Phobius"/>
    </source>
</evidence>
<dbReference type="EMBL" id="JAJPWV010000001">
    <property type="protein sequence ID" value="MCD8739482.1"/>
    <property type="molecule type" value="Genomic_DNA"/>
</dbReference>